<reference evidence="2 3" key="1">
    <citation type="submission" date="2017-09" db="EMBL/GenBank/DDBJ databases">
        <title>Depth-based differentiation of microbial function through sediment-hosted aquifers and enrichment of novel symbionts in the deep terrestrial subsurface.</title>
        <authorList>
            <person name="Probst A.J."/>
            <person name="Ladd B."/>
            <person name="Jarett J.K."/>
            <person name="Geller-Mcgrath D.E."/>
            <person name="Sieber C.M."/>
            <person name="Emerson J.B."/>
            <person name="Anantharaman K."/>
            <person name="Thomas B.C."/>
            <person name="Malmstrom R."/>
            <person name="Stieglmeier M."/>
            <person name="Klingl A."/>
            <person name="Woyke T."/>
            <person name="Ryan C.M."/>
            <person name="Banfield J.F."/>
        </authorList>
    </citation>
    <scope>NUCLEOTIDE SEQUENCE [LARGE SCALE GENOMIC DNA]</scope>
    <source>
        <strain evidence="2">CG17_big_fil_post_rev_8_21_14_2_50_48_46</strain>
    </source>
</reference>
<evidence type="ECO:0000256" key="1">
    <source>
        <dbReference type="SAM" id="MobiDB-lite"/>
    </source>
</evidence>
<feature type="compositionally biased region" description="Pro residues" evidence="1">
    <location>
        <begin position="117"/>
        <end position="130"/>
    </location>
</feature>
<feature type="region of interest" description="Disordered" evidence="1">
    <location>
        <begin position="57"/>
        <end position="130"/>
    </location>
</feature>
<proteinExistence type="predicted"/>
<accession>A0A2M7G2V8</accession>
<protein>
    <submittedName>
        <fullName evidence="2">Uncharacterized protein</fullName>
    </submittedName>
</protein>
<organism evidence="2 3">
    <name type="scientific">bacterium (Candidatus Blackallbacteria) CG17_big_fil_post_rev_8_21_14_2_50_48_46</name>
    <dbReference type="NCBI Taxonomy" id="2014261"/>
    <lineage>
        <taxon>Bacteria</taxon>
        <taxon>Candidatus Blackallbacteria</taxon>
    </lineage>
</organism>
<feature type="compositionally biased region" description="Pro residues" evidence="1">
    <location>
        <begin position="60"/>
        <end position="72"/>
    </location>
</feature>
<sequence>MERKAEGADTDVFTGYNKVKAMLPISNLKELPAMKPISSLNLLLICLLAACQTTQQPLANPSPTPSPTPSPLPTTVQASPLPSPSATVSATPSPEPTEFPTVLPMPSSVPQVASTPRPTPTPKPSIPPDPIELNKLNITIQTYLSAVNQQDLNGLTQTLSNNNVYSNQVKAMGNTYFNKFPYPLPLKFIGFSSLSSLNATTRNVIAGADLYNNNKSYPIKLGFIKVNDNWLIDTIYMPKTISAPSP</sequence>
<dbReference type="AlphaFoldDB" id="A0A2M7G2V8"/>
<evidence type="ECO:0000313" key="2">
    <source>
        <dbReference type="EMBL" id="PIW16149.1"/>
    </source>
</evidence>
<comment type="caution">
    <text evidence="2">The sequence shown here is derived from an EMBL/GenBank/DDBJ whole genome shotgun (WGS) entry which is preliminary data.</text>
</comment>
<dbReference type="Proteomes" id="UP000231019">
    <property type="component" value="Unassembled WGS sequence"/>
</dbReference>
<evidence type="ECO:0000313" key="3">
    <source>
        <dbReference type="Proteomes" id="UP000231019"/>
    </source>
</evidence>
<dbReference type="EMBL" id="PFFQ01000040">
    <property type="protein sequence ID" value="PIW16149.1"/>
    <property type="molecule type" value="Genomic_DNA"/>
</dbReference>
<feature type="compositionally biased region" description="Low complexity" evidence="1">
    <location>
        <begin position="73"/>
        <end position="92"/>
    </location>
</feature>
<name>A0A2M7G2V8_9BACT</name>
<gene>
    <name evidence="2" type="ORF">COW36_14390</name>
</gene>